<dbReference type="EMBL" id="JBHSFI010000002">
    <property type="protein sequence ID" value="MFC4627580.1"/>
    <property type="molecule type" value="Genomic_DNA"/>
</dbReference>
<protein>
    <submittedName>
        <fullName evidence="6">DUF5937 family protein</fullName>
    </submittedName>
</protein>
<evidence type="ECO:0000313" key="7">
    <source>
        <dbReference type="Proteomes" id="UP001596011"/>
    </source>
</evidence>
<comment type="caution">
    <text evidence="6">The sequence shown here is derived from an EMBL/GenBank/DDBJ whole genome shotgun (WGS) entry which is preliminary data.</text>
</comment>
<dbReference type="SMART" id="SM00419">
    <property type="entry name" value="HTH_CRP"/>
    <property type="match status" value="1"/>
</dbReference>
<keyword evidence="2" id="KW-0238">DNA-binding</keyword>
<dbReference type="InterPro" id="IPR036388">
    <property type="entry name" value="WH-like_DNA-bd_sf"/>
</dbReference>
<dbReference type="PANTHER" id="PTHR43132:SF6">
    <property type="entry name" value="HTH-TYPE TRANSCRIPTIONAL REPRESSOR CZRA"/>
    <property type="match status" value="1"/>
</dbReference>
<feature type="domain" description="HTH arsR-type" evidence="4">
    <location>
        <begin position="253"/>
        <end position="328"/>
    </location>
</feature>
<dbReference type="Pfam" id="PF12840">
    <property type="entry name" value="HTH_20"/>
    <property type="match status" value="1"/>
</dbReference>
<organism evidence="6 7">
    <name type="scientific">Promicromonospora alba</name>
    <dbReference type="NCBI Taxonomy" id="1616110"/>
    <lineage>
        <taxon>Bacteria</taxon>
        <taxon>Bacillati</taxon>
        <taxon>Actinomycetota</taxon>
        <taxon>Actinomycetes</taxon>
        <taxon>Micrococcales</taxon>
        <taxon>Promicromonosporaceae</taxon>
        <taxon>Promicromonospora</taxon>
    </lineage>
</organism>
<dbReference type="InterPro" id="IPR051011">
    <property type="entry name" value="Metal_resp_trans_reg"/>
</dbReference>
<proteinExistence type="predicted"/>
<keyword evidence="3" id="KW-0804">Transcription</keyword>
<dbReference type="InterPro" id="IPR011991">
    <property type="entry name" value="ArsR-like_HTH"/>
</dbReference>
<dbReference type="InterPro" id="IPR045981">
    <property type="entry name" value="DUF5937"/>
</dbReference>
<dbReference type="RefSeq" id="WP_377132858.1">
    <property type="nucleotide sequence ID" value="NZ_JBHSFI010000002.1"/>
</dbReference>
<dbReference type="Pfam" id="PF19361">
    <property type="entry name" value="DUF5937"/>
    <property type="match status" value="1"/>
</dbReference>
<dbReference type="InterPro" id="IPR036390">
    <property type="entry name" value="WH_DNA-bd_sf"/>
</dbReference>
<evidence type="ECO:0000256" key="1">
    <source>
        <dbReference type="ARBA" id="ARBA00023015"/>
    </source>
</evidence>
<keyword evidence="7" id="KW-1185">Reference proteome</keyword>
<evidence type="ECO:0000259" key="5">
    <source>
        <dbReference type="SMART" id="SM00419"/>
    </source>
</evidence>
<dbReference type="PANTHER" id="PTHR43132">
    <property type="entry name" value="ARSENICAL RESISTANCE OPERON REPRESSOR ARSR-RELATED"/>
    <property type="match status" value="1"/>
</dbReference>
<dbReference type="CDD" id="cd00090">
    <property type="entry name" value="HTH_ARSR"/>
    <property type="match status" value="1"/>
</dbReference>
<evidence type="ECO:0000313" key="6">
    <source>
        <dbReference type="EMBL" id="MFC4627580.1"/>
    </source>
</evidence>
<dbReference type="SUPFAM" id="SSF46785">
    <property type="entry name" value="Winged helix' DNA-binding domain"/>
    <property type="match status" value="1"/>
</dbReference>
<dbReference type="Gene3D" id="1.10.10.10">
    <property type="entry name" value="Winged helix-like DNA-binding domain superfamily/Winged helix DNA-binding domain"/>
    <property type="match status" value="1"/>
</dbReference>
<accession>A0ABV9HEC6</accession>
<reference evidence="7" key="1">
    <citation type="journal article" date="2019" name="Int. J. Syst. Evol. Microbiol.">
        <title>The Global Catalogue of Microorganisms (GCM) 10K type strain sequencing project: providing services to taxonomists for standard genome sequencing and annotation.</title>
        <authorList>
            <consortium name="The Broad Institute Genomics Platform"/>
            <consortium name="The Broad Institute Genome Sequencing Center for Infectious Disease"/>
            <person name="Wu L."/>
            <person name="Ma J."/>
        </authorList>
    </citation>
    <scope>NUCLEOTIDE SEQUENCE [LARGE SCALE GENOMIC DNA]</scope>
    <source>
        <strain evidence="7">CCUG 42722</strain>
    </source>
</reference>
<evidence type="ECO:0000259" key="4">
    <source>
        <dbReference type="SMART" id="SM00418"/>
    </source>
</evidence>
<dbReference type="InterPro" id="IPR012318">
    <property type="entry name" value="HTH_CRP"/>
</dbReference>
<evidence type="ECO:0000256" key="3">
    <source>
        <dbReference type="ARBA" id="ARBA00023163"/>
    </source>
</evidence>
<feature type="domain" description="HTH crp-type" evidence="5">
    <location>
        <begin position="266"/>
        <end position="316"/>
    </location>
</feature>
<dbReference type="Proteomes" id="UP001596011">
    <property type="component" value="Unassembled WGS sequence"/>
</dbReference>
<sequence length="346" mass="37292">MERQRTGGLIEYELAGMDVADVRFAVSPLTELTLSLRTFRDPGRYPVHLPWLQRTEQARSALDLPLLRALTNSVLWTPDYLTPRPYSPLTRIGDELAAVENVHLPRMLDDLRAVHPDALPAPLRGDPETVRERIATALRAYWDTCFEPWWPRMRAVLQADVVHRGQVISAYGTAAMFADLSDRVRLVDGVVRVCLGTDARFRRPTTGEGLTLVPTLFTRGATAPISPEEPPVVMYGARGVGTLWQAEPRRAPAALAGLVGAPRAGLLTVLAAPASSTELAGRLGVTTSAVNQHLRALRDAGLLTSARHGRSVLYLRSELGDALVAGVGAGADAGPAAGLDRASARA</sequence>
<keyword evidence="1" id="KW-0805">Transcription regulation</keyword>
<evidence type="ECO:0000256" key="2">
    <source>
        <dbReference type="ARBA" id="ARBA00023125"/>
    </source>
</evidence>
<gene>
    <name evidence="6" type="ORF">ACFO6V_04990</name>
</gene>
<dbReference type="SMART" id="SM00418">
    <property type="entry name" value="HTH_ARSR"/>
    <property type="match status" value="1"/>
</dbReference>
<name>A0ABV9HEC6_9MICO</name>
<dbReference type="InterPro" id="IPR001845">
    <property type="entry name" value="HTH_ArsR_DNA-bd_dom"/>
</dbReference>